<sequence>MPNSVIKHAHLGKIVFICAILYSLKLTVSKIFMDVDVYNAKNFVPEISLIKYDNLTSIIWLEVLKGIMRLIVLLFFVNIINKFYEKYAFNANLLIKFLGVIFLLFNVILIFMLTNVYVLYLYLFPSELRANLDVNIFNFWLINFLNLLNLKDVLFMVITNNLFPILILYTIFLKFLNHKNYISITTGVIDKWGKRTIKRASLKEQVTQNKVKQCEKVDEHEINHNDLEKQGSQASVIVLNKLGIDHFVNLEDIIVIEADGNYLNILTDEDSYLARSSSKEMLSSLPSYFLRIHRSTIINLNKVKGTKNDYSSKNMKAKVLLVNNTSYVISQSYKKTFNEQWQKTNCSL</sequence>
<proteinExistence type="predicted"/>
<dbReference type="PANTHER" id="PTHR37299:SF1">
    <property type="entry name" value="STAGE 0 SPORULATION PROTEIN A HOMOLOG"/>
    <property type="match status" value="1"/>
</dbReference>
<keyword evidence="2" id="KW-1133">Transmembrane helix</keyword>
<dbReference type="InterPro" id="IPR007492">
    <property type="entry name" value="LytTR_DNA-bd_dom"/>
</dbReference>
<dbReference type="PANTHER" id="PTHR37299">
    <property type="entry name" value="TRANSCRIPTIONAL REGULATOR-RELATED"/>
    <property type="match status" value="1"/>
</dbReference>
<dbReference type="KEGG" id="pmai:CF386_09005"/>
<dbReference type="Pfam" id="PF04397">
    <property type="entry name" value="LytTR"/>
    <property type="match status" value="1"/>
</dbReference>
<evidence type="ECO:0000256" key="1">
    <source>
        <dbReference type="ARBA" id="ARBA00023012"/>
    </source>
</evidence>
<keyword evidence="1" id="KW-0902">Two-component regulatory system</keyword>
<dbReference type="InterPro" id="IPR046947">
    <property type="entry name" value="LytR-like"/>
</dbReference>
<feature type="transmembrane region" description="Helical" evidence="2">
    <location>
        <begin position="153"/>
        <end position="173"/>
    </location>
</feature>
<feature type="transmembrane region" description="Helical" evidence="2">
    <location>
        <begin position="58"/>
        <end position="81"/>
    </location>
</feature>
<accession>A0A220VFU5</accession>
<feature type="transmembrane region" description="Helical" evidence="2">
    <location>
        <begin position="12"/>
        <end position="33"/>
    </location>
</feature>
<protein>
    <recommendedName>
        <fullName evidence="3">HTH LytTR-type domain-containing protein</fullName>
    </recommendedName>
</protein>
<reference evidence="4 5" key="1">
    <citation type="journal article" date="2016" name="Int. J. Syst. Evol. Microbiol.">
        <title>Paraphotobacterium marinum gen. nov., sp. nov., a member of the family Vibrionaceae, isolated from surface seawater.</title>
        <authorList>
            <person name="Huang Z."/>
            <person name="Dong C."/>
            <person name="Shao Z."/>
        </authorList>
    </citation>
    <scope>NUCLEOTIDE SEQUENCE [LARGE SCALE GENOMIC DNA]</scope>
    <source>
        <strain evidence="4 5">NSCS20N07D</strain>
    </source>
</reference>
<evidence type="ECO:0000313" key="4">
    <source>
        <dbReference type="EMBL" id="ASK79199.1"/>
    </source>
</evidence>
<feature type="domain" description="HTH LytTR-type" evidence="3">
    <location>
        <begin position="237"/>
        <end position="343"/>
    </location>
</feature>
<gene>
    <name evidence="4" type="ORF">CF386_09005</name>
</gene>
<dbReference type="GO" id="GO:0000156">
    <property type="term" value="F:phosphorelay response regulator activity"/>
    <property type="evidence" value="ECO:0007669"/>
    <property type="project" value="InterPro"/>
</dbReference>
<dbReference type="GO" id="GO:0003677">
    <property type="term" value="F:DNA binding"/>
    <property type="evidence" value="ECO:0007669"/>
    <property type="project" value="InterPro"/>
</dbReference>
<name>A0A220VFU5_9GAMM</name>
<evidence type="ECO:0000259" key="3">
    <source>
        <dbReference type="PROSITE" id="PS50930"/>
    </source>
</evidence>
<dbReference type="SMART" id="SM00850">
    <property type="entry name" value="LytTR"/>
    <property type="match status" value="1"/>
</dbReference>
<dbReference type="Proteomes" id="UP000242175">
    <property type="component" value="Chromosome small"/>
</dbReference>
<evidence type="ECO:0000313" key="5">
    <source>
        <dbReference type="Proteomes" id="UP000242175"/>
    </source>
</evidence>
<dbReference type="EMBL" id="CP022356">
    <property type="protein sequence ID" value="ASK79199.1"/>
    <property type="molecule type" value="Genomic_DNA"/>
</dbReference>
<feature type="transmembrane region" description="Helical" evidence="2">
    <location>
        <begin position="93"/>
        <end position="123"/>
    </location>
</feature>
<keyword evidence="2" id="KW-0812">Transmembrane</keyword>
<keyword evidence="2" id="KW-0472">Membrane</keyword>
<keyword evidence="5" id="KW-1185">Reference proteome</keyword>
<dbReference type="PROSITE" id="PS50930">
    <property type="entry name" value="HTH_LYTTR"/>
    <property type="match status" value="1"/>
</dbReference>
<dbReference type="Gene3D" id="2.40.50.1020">
    <property type="entry name" value="LytTr DNA-binding domain"/>
    <property type="match status" value="1"/>
</dbReference>
<evidence type="ECO:0000256" key="2">
    <source>
        <dbReference type="SAM" id="Phobius"/>
    </source>
</evidence>
<dbReference type="AlphaFoldDB" id="A0A220VFU5"/>
<organism evidence="4 5">
    <name type="scientific">Paraphotobacterium marinum</name>
    <dbReference type="NCBI Taxonomy" id="1755811"/>
    <lineage>
        <taxon>Bacteria</taxon>
        <taxon>Pseudomonadati</taxon>
        <taxon>Pseudomonadota</taxon>
        <taxon>Gammaproteobacteria</taxon>
        <taxon>Vibrionales</taxon>
        <taxon>Vibrionaceae</taxon>
        <taxon>Paraphotobacterium</taxon>
    </lineage>
</organism>